<dbReference type="InterPro" id="IPR024771">
    <property type="entry name" value="SUZ"/>
</dbReference>
<feature type="domain" description="SUZ" evidence="4">
    <location>
        <begin position="329"/>
        <end position="406"/>
    </location>
</feature>
<feature type="compositionally biased region" description="Gly residues" evidence="2">
    <location>
        <begin position="366"/>
        <end position="377"/>
    </location>
</feature>
<dbReference type="PROSITE" id="PS51673">
    <property type="entry name" value="SUZ"/>
    <property type="match status" value="1"/>
</dbReference>
<feature type="compositionally biased region" description="Low complexity" evidence="2">
    <location>
        <begin position="25"/>
        <end position="40"/>
    </location>
</feature>
<dbReference type="GO" id="GO:0006012">
    <property type="term" value="P:galactose metabolic process"/>
    <property type="evidence" value="ECO:0007669"/>
    <property type="project" value="TreeGrafter"/>
</dbReference>
<dbReference type="Pfam" id="PF01424">
    <property type="entry name" value="R3H"/>
    <property type="match status" value="1"/>
</dbReference>
<dbReference type="Gene3D" id="3.30.1370.50">
    <property type="entry name" value="R3H-like domain"/>
    <property type="match status" value="1"/>
</dbReference>
<dbReference type="InterPro" id="IPR036867">
    <property type="entry name" value="R3H_dom_sf"/>
</dbReference>
<dbReference type="Pfam" id="PF12752">
    <property type="entry name" value="SUZ"/>
    <property type="match status" value="1"/>
</dbReference>
<feature type="region of interest" description="Disordered" evidence="2">
    <location>
        <begin position="511"/>
        <end position="654"/>
    </location>
</feature>
<evidence type="ECO:0000313" key="5">
    <source>
        <dbReference type="EMBL" id="KAE9972667.1"/>
    </source>
</evidence>
<dbReference type="AlphaFoldDB" id="A0A8H3UNJ6"/>
<proteinExistence type="predicted"/>
<accession>A0A8H3UNJ6</accession>
<dbReference type="Proteomes" id="UP000447873">
    <property type="component" value="Unassembled WGS sequence"/>
</dbReference>
<reference evidence="5 6" key="1">
    <citation type="submission" date="2018-12" db="EMBL/GenBank/DDBJ databases">
        <title>Venturia inaequalis Genome Resource.</title>
        <authorList>
            <person name="Lichtner F.J."/>
        </authorList>
    </citation>
    <scope>NUCLEOTIDE SEQUENCE [LARGE SCALE GENOMIC DNA]</scope>
    <source>
        <strain evidence="5 6">120213</strain>
    </source>
</reference>
<evidence type="ECO:0000256" key="2">
    <source>
        <dbReference type="SAM" id="MobiDB-lite"/>
    </source>
</evidence>
<evidence type="ECO:0000259" key="3">
    <source>
        <dbReference type="PROSITE" id="PS51061"/>
    </source>
</evidence>
<feature type="domain" description="R3H" evidence="3">
    <location>
        <begin position="261"/>
        <end position="324"/>
    </location>
</feature>
<dbReference type="PROSITE" id="PS51061">
    <property type="entry name" value="R3H"/>
    <property type="match status" value="1"/>
</dbReference>
<dbReference type="SUPFAM" id="SSF82708">
    <property type="entry name" value="R3H domain"/>
    <property type="match status" value="1"/>
</dbReference>
<dbReference type="InterPro" id="IPR001374">
    <property type="entry name" value="R3H_dom"/>
</dbReference>
<protein>
    <recommendedName>
        <fullName evidence="7">R3H domain-containing protein</fullName>
    </recommendedName>
</protein>
<dbReference type="CDD" id="cd02642">
    <property type="entry name" value="R3H_encore_like"/>
    <property type="match status" value="1"/>
</dbReference>
<dbReference type="GO" id="GO:0003676">
    <property type="term" value="F:nucleic acid binding"/>
    <property type="evidence" value="ECO:0007669"/>
    <property type="project" value="UniProtKB-UniRule"/>
</dbReference>
<dbReference type="PANTHER" id="PTHR15672:SF8">
    <property type="entry name" value="PROTEIN ENCORE"/>
    <property type="match status" value="1"/>
</dbReference>
<feature type="compositionally biased region" description="Polar residues" evidence="2">
    <location>
        <begin position="632"/>
        <end position="642"/>
    </location>
</feature>
<sequence length="825" mass="88673">MASRPAAQTMLKPTFAKVAASRYVPTNTNPNTSPNTTNSSDLAPQNAAHPGPTTAGGAVKAVSEQQSGALEVPPIIISKRAEEESAAGSLLPQLLANSIGDSPSVEMPAKPGAMDDNSTQVSSSGSFAKMVSFDKQSIASGATFGMDEEESLRPDDSASIRVIEEEDGCGTGATGSRVGSDTDARAFSEQLHKIAGMQPKRGILQPNKVRIPGIVFGEMTMDANSQDPLMIPNQVAPAISPPDLPIPDDKLLEALASQRDRVYVLKIEQDFIDFLKNEKDVQLVLPETNAFYRLLAHKLADYYRLDHEVTSSSTGSAVVITKSTYFRFPPPLSGLSQPSTTASTPPPTMPARQIMRRGGEGKEAGGDGNSDGTGTPGGSKNKTALTREEREKQYAEVRLRIFGNNDPDAADANKDAGEFSRSSSASGKQKSKNKSRRQNSDSDDDFKPRSQYPGYYPPQQPQAYPAAGSQYDGPVFYPQYGGMVGSPPGYPMQQQNTSPPMMYGPGFSPIDQPGQFAYPQPQQYQGSSPNGMHMPGYGQPTPGSYDMSAHFQQGMQSFQNSMPSTKLSSPSYTPPFQYQSQQAWPSGSQYDGGYQYPQQGFPPTFTPQRPMSTQSQPPTQPSYQHGQDPSHGFQNGNRTPRTQHPAPGSYMRPQFNPQTQAFVPGCGQGGQQHMIPGMNDVNVYRSMQVPTFNPALRGSGPMPGTLPHSTPSTSNASAYNSPRNHHTVPMGMPSYSCGSAPQALNNNGGQSYQQLAHPLPQPPTNPAITDEGIAKWGTPAHLPAKPPPPQNELPHKFIEINRGLPHHVAIPGLHRNTFTGENGTQ</sequence>
<evidence type="ECO:0000313" key="6">
    <source>
        <dbReference type="Proteomes" id="UP000447873"/>
    </source>
</evidence>
<dbReference type="EMBL" id="WNWS01000263">
    <property type="protein sequence ID" value="KAE9972667.1"/>
    <property type="molecule type" value="Genomic_DNA"/>
</dbReference>
<feature type="compositionally biased region" description="Low complexity" evidence="2">
    <location>
        <begin position="47"/>
        <end position="58"/>
    </location>
</feature>
<organism evidence="5 6">
    <name type="scientific">Venturia inaequalis</name>
    <name type="common">Apple scab fungus</name>
    <dbReference type="NCBI Taxonomy" id="5025"/>
    <lineage>
        <taxon>Eukaryota</taxon>
        <taxon>Fungi</taxon>
        <taxon>Dikarya</taxon>
        <taxon>Ascomycota</taxon>
        <taxon>Pezizomycotina</taxon>
        <taxon>Dothideomycetes</taxon>
        <taxon>Pleosporomycetidae</taxon>
        <taxon>Venturiales</taxon>
        <taxon>Venturiaceae</taxon>
        <taxon>Venturia</taxon>
    </lineage>
</organism>
<feature type="compositionally biased region" description="Polar residues" evidence="2">
    <location>
        <begin position="550"/>
        <end position="584"/>
    </location>
</feature>
<feature type="region of interest" description="Disordered" evidence="2">
    <location>
        <begin position="330"/>
        <end position="470"/>
    </location>
</feature>
<feature type="compositionally biased region" description="Basic and acidic residues" evidence="2">
    <location>
        <begin position="385"/>
        <end position="399"/>
    </location>
</feature>
<evidence type="ECO:0008006" key="7">
    <source>
        <dbReference type="Google" id="ProtNLM"/>
    </source>
</evidence>
<evidence type="ECO:0000256" key="1">
    <source>
        <dbReference type="ARBA" id="ARBA00022553"/>
    </source>
</evidence>
<feature type="compositionally biased region" description="Low complexity" evidence="2">
    <location>
        <begin position="585"/>
        <end position="624"/>
    </location>
</feature>
<feature type="compositionally biased region" description="Low complexity" evidence="2">
    <location>
        <begin position="461"/>
        <end position="470"/>
    </location>
</feature>
<keyword evidence="1" id="KW-0597">Phosphoprotein</keyword>
<feature type="region of interest" description="Disordered" evidence="2">
    <location>
        <begin position="1"/>
        <end position="60"/>
    </location>
</feature>
<comment type="caution">
    <text evidence="5">The sequence shown here is derived from an EMBL/GenBank/DDBJ whole genome shotgun (WGS) entry which is preliminary data.</text>
</comment>
<name>A0A8H3UNJ6_VENIN</name>
<dbReference type="PANTHER" id="PTHR15672">
    <property type="entry name" value="CAMP-REGULATED PHOSPHOPROTEIN 21 RELATED R3H DOMAIN CONTAINING PROTEIN"/>
    <property type="match status" value="1"/>
</dbReference>
<dbReference type="InterPro" id="IPR051937">
    <property type="entry name" value="R3H_domain_containing"/>
</dbReference>
<evidence type="ECO:0000259" key="4">
    <source>
        <dbReference type="PROSITE" id="PS51673"/>
    </source>
</evidence>
<gene>
    <name evidence="5" type="ORF">EG328_004867</name>
</gene>